<dbReference type="GO" id="GO:0016020">
    <property type="term" value="C:membrane"/>
    <property type="evidence" value="ECO:0007669"/>
    <property type="project" value="UniProtKB-SubCell"/>
</dbReference>
<organism evidence="7 8">
    <name type="scientific">Pelomicrobium methylotrophicum</name>
    <dbReference type="NCBI Taxonomy" id="2602750"/>
    <lineage>
        <taxon>Bacteria</taxon>
        <taxon>Pseudomonadati</taxon>
        <taxon>Pseudomonadota</taxon>
        <taxon>Hydrogenophilia</taxon>
        <taxon>Hydrogenophilia incertae sedis</taxon>
        <taxon>Pelomicrobium</taxon>
    </lineage>
</organism>
<feature type="transmembrane region" description="Helical" evidence="5">
    <location>
        <begin position="53"/>
        <end position="73"/>
    </location>
</feature>
<keyword evidence="2 5" id="KW-0812">Transmembrane</keyword>
<dbReference type="EMBL" id="VPFL01000014">
    <property type="protein sequence ID" value="TXF11340.1"/>
    <property type="molecule type" value="Genomic_DNA"/>
</dbReference>
<reference evidence="7 8" key="1">
    <citation type="submission" date="2019-08" db="EMBL/GenBank/DDBJ databases">
        <title>Pelomicrobium methylotrophicum gen. nov., sp. nov. a moderately thermophilic, facultatively anaerobic, lithoautotrophic and methylotrophic bacterium isolated from a terrestrial mud volcano.</title>
        <authorList>
            <person name="Slobodkina G.B."/>
            <person name="Merkel A.Y."/>
            <person name="Slobodkin A.I."/>
        </authorList>
    </citation>
    <scope>NUCLEOTIDE SEQUENCE [LARGE SCALE GENOMIC DNA]</scope>
    <source>
        <strain evidence="7 8">SM250</strain>
    </source>
</reference>
<feature type="transmembrane region" description="Helical" evidence="5">
    <location>
        <begin position="85"/>
        <end position="103"/>
    </location>
</feature>
<evidence type="ECO:0000256" key="2">
    <source>
        <dbReference type="ARBA" id="ARBA00022692"/>
    </source>
</evidence>
<dbReference type="Pfam" id="PF13664">
    <property type="entry name" value="DUF4149"/>
    <property type="match status" value="1"/>
</dbReference>
<gene>
    <name evidence="7" type="ORF">FR698_10560</name>
</gene>
<dbReference type="AlphaFoldDB" id="A0A5C7EW83"/>
<comment type="caution">
    <text evidence="7">The sequence shown here is derived from an EMBL/GenBank/DDBJ whole genome shotgun (WGS) entry which is preliminary data.</text>
</comment>
<comment type="subcellular location">
    <subcellularLocation>
        <location evidence="1">Membrane</location>
    </subcellularLocation>
</comment>
<keyword evidence="4 5" id="KW-0472">Membrane</keyword>
<dbReference type="InParanoid" id="A0A5C7EW83"/>
<dbReference type="RefSeq" id="WP_147800171.1">
    <property type="nucleotide sequence ID" value="NZ_VPFL01000014.1"/>
</dbReference>
<evidence type="ECO:0000259" key="6">
    <source>
        <dbReference type="Pfam" id="PF13664"/>
    </source>
</evidence>
<feature type="transmembrane region" description="Helical" evidence="5">
    <location>
        <begin position="129"/>
        <end position="153"/>
    </location>
</feature>
<evidence type="ECO:0000256" key="5">
    <source>
        <dbReference type="SAM" id="Phobius"/>
    </source>
</evidence>
<feature type="domain" description="TMEM205-like" evidence="6">
    <location>
        <begin position="18"/>
        <end position="114"/>
    </location>
</feature>
<proteinExistence type="predicted"/>
<feature type="transmembrane region" description="Helical" evidence="5">
    <location>
        <begin position="12"/>
        <end position="33"/>
    </location>
</feature>
<evidence type="ECO:0000256" key="1">
    <source>
        <dbReference type="ARBA" id="ARBA00004370"/>
    </source>
</evidence>
<dbReference type="InterPro" id="IPR025423">
    <property type="entry name" value="TMEM205-like"/>
</dbReference>
<protein>
    <submittedName>
        <fullName evidence="7">DUF4149 domain-containing protein</fullName>
    </submittedName>
</protein>
<evidence type="ECO:0000313" key="8">
    <source>
        <dbReference type="Proteomes" id="UP000321201"/>
    </source>
</evidence>
<accession>A0A5C7EW83</accession>
<evidence type="ECO:0000256" key="4">
    <source>
        <dbReference type="ARBA" id="ARBA00023136"/>
    </source>
</evidence>
<sequence>MPTGRLGGALDLFTRAAVTLWVGGLWVTGYLVAPVVFATLEDRALAGVLAGRLFDSLAVIGLGCGSLLLGLRAVGRGRRVCGDPVAWIVAGMLALAAVGHWGLQPIVAGLRDAGFAAALPGSPQRQTFAFWHGVASAAYLVESLLGLALVWAVGRRSSP</sequence>
<dbReference type="Proteomes" id="UP000321201">
    <property type="component" value="Unassembled WGS sequence"/>
</dbReference>
<keyword evidence="3 5" id="KW-1133">Transmembrane helix</keyword>
<evidence type="ECO:0000256" key="3">
    <source>
        <dbReference type="ARBA" id="ARBA00022989"/>
    </source>
</evidence>
<evidence type="ECO:0000313" key="7">
    <source>
        <dbReference type="EMBL" id="TXF11340.1"/>
    </source>
</evidence>
<name>A0A5C7EW83_9PROT</name>
<keyword evidence="8" id="KW-1185">Reference proteome</keyword>
<dbReference type="OrthoDB" id="5797290at2"/>